<dbReference type="RefSeq" id="WP_055281282.1">
    <property type="nucleotide sequence ID" value="NZ_CZAY01000001.1"/>
</dbReference>
<proteinExistence type="predicted"/>
<dbReference type="GO" id="GO:0008233">
    <property type="term" value="F:peptidase activity"/>
    <property type="evidence" value="ECO:0007669"/>
    <property type="project" value="UniProtKB-KW"/>
</dbReference>
<dbReference type="STRING" id="88431.ERS852423_00988"/>
<dbReference type="GeneID" id="96227514"/>
<evidence type="ECO:0000259" key="1">
    <source>
        <dbReference type="Pfam" id="PF01841"/>
    </source>
</evidence>
<dbReference type="EMBL" id="CZAY01000001">
    <property type="protein sequence ID" value="CUP00320.1"/>
    <property type="molecule type" value="Genomic_DNA"/>
</dbReference>
<dbReference type="AlphaFoldDB" id="A0A174JT32"/>
<feature type="domain" description="Transglutaminase-like" evidence="1">
    <location>
        <begin position="171"/>
        <end position="259"/>
    </location>
</feature>
<accession>A0A174JT32</accession>
<gene>
    <name evidence="2" type="ORF">ERS852526_00203</name>
</gene>
<dbReference type="Proteomes" id="UP000095485">
    <property type="component" value="Unassembled WGS sequence"/>
</dbReference>
<name>A0A174JT32_9FIRM</name>
<dbReference type="PANTHER" id="PTHR46333">
    <property type="entry name" value="CYTOKINESIS PROTEIN 3"/>
    <property type="match status" value="1"/>
</dbReference>
<organism evidence="2 3">
    <name type="scientific">Dorea longicatena</name>
    <dbReference type="NCBI Taxonomy" id="88431"/>
    <lineage>
        <taxon>Bacteria</taxon>
        <taxon>Bacillati</taxon>
        <taxon>Bacillota</taxon>
        <taxon>Clostridia</taxon>
        <taxon>Lachnospirales</taxon>
        <taxon>Lachnospiraceae</taxon>
        <taxon>Dorea</taxon>
    </lineage>
</organism>
<keyword evidence="2" id="KW-0645">Protease</keyword>
<evidence type="ECO:0000313" key="3">
    <source>
        <dbReference type="Proteomes" id="UP000095485"/>
    </source>
</evidence>
<sequence>MKRRHLRIYRKRRKKKTLILILICILLIGIAAAERIGYIDMEQFISDKQEEIPYQKVSKTTEENTEKYYYRQLPEEQKQVYREILEGVRNHTEEIYVHDTDADETNQIFRKLMKDQPDIFWCDGTATATTHKGTESYTVLKPKYFYTAKESQTMQTEITQAAAKWLAGLDADADEYQKILYVYEKIVDEVDYDESAPDNQNIYSIFVNRQSVCAGYSKATQYLLEQLGVFCTYVTGKTTEGGNHAWNLVKCNGDYYYVDTTWGDPVFQQEEGEEISWDTNQETDTSGNKTNISYDYMCCDDTQLFQTHILDKDTQMPECSKMDCNYYVVNGMYYTQYDAEQALGAMNQTIWTKKSATTFKFSDNAVYQQAHDDIFQKELAKAAQNLADYYGLLQVKYQYIDDPRLHKIVIFWQYS</sequence>
<dbReference type="GO" id="GO:0005737">
    <property type="term" value="C:cytoplasm"/>
    <property type="evidence" value="ECO:0007669"/>
    <property type="project" value="TreeGrafter"/>
</dbReference>
<dbReference type="InterPro" id="IPR052557">
    <property type="entry name" value="CAP/Cytokinesis_protein"/>
</dbReference>
<keyword evidence="2" id="KW-0378">Hydrolase</keyword>
<dbReference type="Pfam" id="PF01841">
    <property type="entry name" value="Transglut_core"/>
    <property type="match status" value="1"/>
</dbReference>
<evidence type="ECO:0000313" key="2">
    <source>
        <dbReference type="EMBL" id="CUP00320.1"/>
    </source>
</evidence>
<protein>
    <submittedName>
        <fullName evidence="2">Uncharacterized protein involved in cytokinesis, contains TGc (Transglutaminase/protease-like) domain</fullName>
    </submittedName>
</protein>
<dbReference type="InterPro" id="IPR002931">
    <property type="entry name" value="Transglutaminase-like"/>
</dbReference>
<dbReference type="PANTHER" id="PTHR46333:SF2">
    <property type="entry name" value="CYTOKINESIS PROTEIN 3"/>
    <property type="match status" value="1"/>
</dbReference>
<dbReference type="OrthoDB" id="9788327at2"/>
<dbReference type="InterPro" id="IPR038765">
    <property type="entry name" value="Papain-like_cys_pep_sf"/>
</dbReference>
<reference evidence="2 3" key="1">
    <citation type="submission" date="2015-09" db="EMBL/GenBank/DDBJ databases">
        <authorList>
            <consortium name="Pathogen Informatics"/>
        </authorList>
    </citation>
    <scope>NUCLEOTIDE SEQUENCE [LARGE SCALE GENOMIC DNA]</scope>
    <source>
        <strain evidence="2 3">2789STDY5834914</strain>
    </source>
</reference>
<dbReference type="Gene3D" id="3.10.620.30">
    <property type="match status" value="1"/>
</dbReference>
<dbReference type="GO" id="GO:0006508">
    <property type="term" value="P:proteolysis"/>
    <property type="evidence" value="ECO:0007669"/>
    <property type="project" value="UniProtKB-KW"/>
</dbReference>
<dbReference type="SUPFAM" id="SSF54001">
    <property type="entry name" value="Cysteine proteinases"/>
    <property type="match status" value="1"/>
</dbReference>